<dbReference type="InterPro" id="IPR036426">
    <property type="entry name" value="Bulb-type_lectin_dom_sf"/>
</dbReference>
<dbReference type="SUPFAM" id="SSF51110">
    <property type="entry name" value="alpha-D-mannose-specific plant lectins"/>
    <property type="match status" value="1"/>
</dbReference>
<evidence type="ECO:0000259" key="2">
    <source>
        <dbReference type="PROSITE" id="PS50927"/>
    </source>
</evidence>
<accession>A0ABP1FJR2</accession>
<evidence type="ECO:0000313" key="4">
    <source>
        <dbReference type="Proteomes" id="UP001497392"/>
    </source>
</evidence>
<proteinExistence type="predicted"/>
<feature type="region of interest" description="Disordered" evidence="1">
    <location>
        <begin position="130"/>
        <end position="170"/>
    </location>
</feature>
<feature type="region of interest" description="Disordered" evidence="1">
    <location>
        <begin position="16"/>
        <end position="41"/>
    </location>
</feature>
<feature type="domain" description="Bulb-type lectin" evidence="2">
    <location>
        <begin position="172"/>
        <end position="295"/>
    </location>
</feature>
<organism evidence="3 4">
    <name type="scientific">Coccomyxa viridis</name>
    <dbReference type="NCBI Taxonomy" id="1274662"/>
    <lineage>
        <taxon>Eukaryota</taxon>
        <taxon>Viridiplantae</taxon>
        <taxon>Chlorophyta</taxon>
        <taxon>core chlorophytes</taxon>
        <taxon>Trebouxiophyceae</taxon>
        <taxon>Trebouxiophyceae incertae sedis</taxon>
        <taxon>Coccomyxaceae</taxon>
        <taxon>Coccomyxa</taxon>
    </lineage>
</organism>
<comment type="caution">
    <text evidence="3">The sequence shown here is derived from an EMBL/GenBank/DDBJ whole genome shotgun (WGS) entry which is preliminary data.</text>
</comment>
<dbReference type="PROSITE" id="PS50927">
    <property type="entry name" value="BULB_LECTIN"/>
    <property type="match status" value="1"/>
</dbReference>
<dbReference type="Gene3D" id="2.90.10.10">
    <property type="entry name" value="Bulb-type lectin domain"/>
    <property type="match status" value="2"/>
</dbReference>
<evidence type="ECO:0000313" key="3">
    <source>
        <dbReference type="EMBL" id="CAL5220205.1"/>
    </source>
</evidence>
<protein>
    <submittedName>
        <fullName evidence="3">G2179 protein</fullName>
    </submittedName>
</protein>
<evidence type="ECO:0000256" key="1">
    <source>
        <dbReference type="SAM" id="MobiDB-lite"/>
    </source>
</evidence>
<reference evidence="3 4" key="1">
    <citation type="submission" date="2024-06" db="EMBL/GenBank/DDBJ databases">
        <authorList>
            <person name="Kraege A."/>
            <person name="Thomma B."/>
        </authorList>
    </citation>
    <scope>NUCLEOTIDE SEQUENCE [LARGE SCALE GENOMIC DNA]</scope>
</reference>
<dbReference type="EMBL" id="CAXHTA020000003">
    <property type="protein sequence ID" value="CAL5220205.1"/>
    <property type="molecule type" value="Genomic_DNA"/>
</dbReference>
<gene>
    <name evidence="3" type="primary">g2179</name>
    <name evidence="3" type="ORF">VP750_LOCUS1864</name>
</gene>
<sequence>MSALDRMEGWEQINGAELYKGQRPALNQKKYATPPDVGAADSSVGAQQIKYVNPAMEPIEKVPQPSAPLVVSQDWETIDKDESWDKQASAPELPAGIQTPPQTTTARSAAYSAGEPPAVQMQGLEALQRDAEGPYQDSSSAEPDHVQATHVLPESSPAPRSCSPAERQPRVLRKLQAGDRLAAGDKLESSNGLSNAILQHDGNFVVYTRKNLLTSASKAAWSTGTYEGNRKHPLRGHELCAQEDGNLVLYTVDRKVAWASNTDNRNSDAYTLEVTDSGALVWYCETNGEEVWSSRH</sequence>
<feature type="region of interest" description="Disordered" evidence="1">
    <location>
        <begin position="76"/>
        <end position="114"/>
    </location>
</feature>
<dbReference type="SMART" id="SM00108">
    <property type="entry name" value="B_lectin"/>
    <property type="match status" value="1"/>
</dbReference>
<dbReference type="InterPro" id="IPR001480">
    <property type="entry name" value="Bulb-type_lectin_dom"/>
</dbReference>
<keyword evidence="4" id="KW-1185">Reference proteome</keyword>
<name>A0ABP1FJR2_9CHLO</name>
<dbReference type="Proteomes" id="UP001497392">
    <property type="component" value="Unassembled WGS sequence"/>
</dbReference>